<dbReference type="OrthoDB" id="7203409at2"/>
<keyword evidence="2" id="KW-0808">Transferase</keyword>
<dbReference type="AlphaFoldDB" id="A0A2W7N4P0"/>
<comment type="caution">
    <text evidence="2">The sequence shown here is derived from an EMBL/GenBank/DDBJ whole genome shotgun (WGS) entry which is preliminary data.</text>
</comment>
<dbReference type="InterPro" id="IPR054761">
    <property type="entry name" value="GST_C_proteobact"/>
</dbReference>
<evidence type="ECO:0000313" key="2">
    <source>
        <dbReference type="EMBL" id="PZX15041.1"/>
    </source>
</evidence>
<dbReference type="EMBL" id="QKZL01000011">
    <property type="protein sequence ID" value="PZX15041.1"/>
    <property type="molecule type" value="Genomic_DNA"/>
</dbReference>
<reference evidence="2 3" key="1">
    <citation type="submission" date="2018-06" db="EMBL/GenBank/DDBJ databases">
        <title>Genomic Encyclopedia of Archaeal and Bacterial Type Strains, Phase II (KMG-II): from individual species to whole genera.</title>
        <authorList>
            <person name="Goeker M."/>
        </authorList>
    </citation>
    <scope>NUCLEOTIDE SEQUENCE [LARGE SCALE GENOMIC DNA]</scope>
    <source>
        <strain evidence="2 3">DSM 22009</strain>
    </source>
</reference>
<dbReference type="Gene3D" id="1.20.1050.10">
    <property type="match status" value="1"/>
</dbReference>
<evidence type="ECO:0000259" key="1">
    <source>
        <dbReference type="PROSITE" id="PS50404"/>
    </source>
</evidence>
<accession>A0A2W7N4P0</accession>
<dbReference type="GO" id="GO:0006749">
    <property type="term" value="P:glutathione metabolic process"/>
    <property type="evidence" value="ECO:0007669"/>
    <property type="project" value="TreeGrafter"/>
</dbReference>
<dbReference type="PANTHER" id="PTHR11571">
    <property type="entry name" value="GLUTATHIONE S-TRANSFERASE"/>
    <property type="match status" value="1"/>
</dbReference>
<dbReference type="Proteomes" id="UP000248916">
    <property type="component" value="Unassembled WGS sequence"/>
</dbReference>
<feature type="domain" description="GST N-terminal" evidence="1">
    <location>
        <begin position="2"/>
        <end position="85"/>
    </location>
</feature>
<dbReference type="InterPro" id="IPR036249">
    <property type="entry name" value="Thioredoxin-like_sf"/>
</dbReference>
<dbReference type="PROSITE" id="PS50404">
    <property type="entry name" value="GST_NTER"/>
    <property type="match status" value="1"/>
</dbReference>
<dbReference type="InterPro" id="IPR050213">
    <property type="entry name" value="GST_superfamily"/>
</dbReference>
<evidence type="ECO:0000313" key="3">
    <source>
        <dbReference type="Proteomes" id="UP000248916"/>
    </source>
</evidence>
<dbReference type="Gene3D" id="3.40.30.10">
    <property type="entry name" value="Glutaredoxin"/>
    <property type="match status" value="1"/>
</dbReference>
<dbReference type="Pfam" id="PF22119">
    <property type="entry name" value="GST_C_8"/>
    <property type="match status" value="1"/>
</dbReference>
<dbReference type="SUPFAM" id="SSF52833">
    <property type="entry name" value="Thioredoxin-like"/>
    <property type="match status" value="1"/>
</dbReference>
<dbReference type="GO" id="GO:0004364">
    <property type="term" value="F:glutathione transferase activity"/>
    <property type="evidence" value="ECO:0007669"/>
    <property type="project" value="TreeGrafter"/>
</dbReference>
<gene>
    <name evidence="2" type="ORF">LX81_02630</name>
</gene>
<protein>
    <submittedName>
        <fullName evidence="2">Glutathione S-transferase</fullName>
    </submittedName>
</protein>
<dbReference type="InterPro" id="IPR036282">
    <property type="entry name" value="Glutathione-S-Trfase_C_sf"/>
</dbReference>
<dbReference type="PANTHER" id="PTHR11571:SF263">
    <property type="entry name" value="GLUTATHIONE S-TRANSFERASE"/>
    <property type="match status" value="1"/>
</dbReference>
<sequence>MPDYALYYWPVPFRGQFVRAVLAHADRSWEEPDPEAILGVMEAAPHDQSVPFMAPPMLVDHAENLALAQMPAILLYLGETLDLMPDDAHRRGLTGKIVGDANDVLDEMTRNGGRSMWDTESWNAYLPRLERWMTIWEETGRRHGLSGEEGHLLGGDRTDLADLVTAVLWFTMTEKLPSLGPRLRDHAPCVAALSARVMETPRLSAMRADTDARFGDAWCGGQIEASLRRVIGDA</sequence>
<organism evidence="2 3">
    <name type="scientific">Palleronia aestuarii</name>
    <dbReference type="NCBI Taxonomy" id="568105"/>
    <lineage>
        <taxon>Bacteria</taxon>
        <taxon>Pseudomonadati</taxon>
        <taxon>Pseudomonadota</taxon>
        <taxon>Alphaproteobacteria</taxon>
        <taxon>Rhodobacterales</taxon>
        <taxon>Roseobacteraceae</taxon>
        <taxon>Palleronia</taxon>
    </lineage>
</organism>
<name>A0A2W7N4P0_9RHOB</name>
<keyword evidence="3" id="KW-1185">Reference proteome</keyword>
<proteinExistence type="predicted"/>
<dbReference type="InterPro" id="IPR004045">
    <property type="entry name" value="Glutathione_S-Trfase_N"/>
</dbReference>
<dbReference type="SUPFAM" id="SSF47616">
    <property type="entry name" value="GST C-terminal domain-like"/>
    <property type="match status" value="1"/>
</dbReference>
<dbReference type="RefSeq" id="WP_111537755.1">
    <property type="nucleotide sequence ID" value="NZ_QKZL01000011.1"/>
</dbReference>